<accession>A0AA40ESH4</accession>
<dbReference type="AlphaFoldDB" id="A0AA40ESH4"/>
<proteinExistence type="predicted"/>
<feature type="compositionally biased region" description="Basic and acidic residues" evidence="1">
    <location>
        <begin position="263"/>
        <end position="280"/>
    </location>
</feature>
<evidence type="ECO:0000256" key="1">
    <source>
        <dbReference type="SAM" id="MobiDB-lite"/>
    </source>
</evidence>
<dbReference type="Proteomes" id="UP001172159">
    <property type="component" value="Unassembled WGS sequence"/>
</dbReference>
<reference evidence="2" key="1">
    <citation type="submission" date="2023-06" db="EMBL/GenBank/DDBJ databases">
        <title>Genome-scale phylogeny and comparative genomics of the fungal order Sordariales.</title>
        <authorList>
            <consortium name="Lawrence Berkeley National Laboratory"/>
            <person name="Hensen N."/>
            <person name="Bonometti L."/>
            <person name="Westerberg I."/>
            <person name="Brannstrom I.O."/>
            <person name="Guillou S."/>
            <person name="Cros-Aarteil S."/>
            <person name="Calhoun S."/>
            <person name="Haridas S."/>
            <person name="Kuo A."/>
            <person name="Mondo S."/>
            <person name="Pangilinan J."/>
            <person name="Riley R."/>
            <person name="Labutti K."/>
            <person name="Andreopoulos B."/>
            <person name="Lipzen A."/>
            <person name="Chen C."/>
            <person name="Yanf M."/>
            <person name="Daum C."/>
            <person name="Ng V."/>
            <person name="Clum A."/>
            <person name="Steindorff A."/>
            <person name="Ohm R."/>
            <person name="Martin F."/>
            <person name="Silar P."/>
            <person name="Natvig D."/>
            <person name="Lalanne C."/>
            <person name="Gautier V."/>
            <person name="Ament-Velasquez S.L."/>
            <person name="Kruys A."/>
            <person name="Hutchinson M.I."/>
            <person name="Powell A.J."/>
            <person name="Barry K."/>
            <person name="Miller A.N."/>
            <person name="Grigoriev I.V."/>
            <person name="Debuchy R."/>
            <person name="Gladieux P."/>
            <person name="Thoren M.H."/>
            <person name="Johannesson H."/>
        </authorList>
    </citation>
    <scope>NUCLEOTIDE SEQUENCE</scope>
    <source>
        <strain evidence="2">CBS 540.89</strain>
    </source>
</reference>
<evidence type="ECO:0000313" key="2">
    <source>
        <dbReference type="EMBL" id="KAK0744670.1"/>
    </source>
</evidence>
<comment type="caution">
    <text evidence="2">The sequence shown here is derived from an EMBL/GenBank/DDBJ whole genome shotgun (WGS) entry which is preliminary data.</text>
</comment>
<evidence type="ECO:0000313" key="3">
    <source>
        <dbReference type="Proteomes" id="UP001172159"/>
    </source>
</evidence>
<name>A0AA40ESH4_9PEZI</name>
<organism evidence="2 3">
    <name type="scientific">Apiosordaria backusii</name>
    <dbReference type="NCBI Taxonomy" id="314023"/>
    <lineage>
        <taxon>Eukaryota</taxon>
        <taxon>Fungi</taxon>
        <taxon>Dikarya</taxon>
        <taxon>Ascomycota</taxon>
        <taxon>Pezizomycotina</taxon>
        <taxon>Sordariomycetes</taxon>
        <taxon>Sordariomycetidae</taxon>
        <taxon>Sordariales</taxon>
        <taxon>Lasiosphaeriaceae</taxon>
        <taxon>Apiosordaria</taxon>
    </lineage>
</organism>
<dbReference type="EMBL" id="JAUKTV010000002">
    <property type="protein sequence ID" value="KAK0744670.1"/>
    <property type="molecule type" value="Genomic_DNA"/>
</dbReference>
<sequence>MLAASFLASTTTAIGPNQPDTEKRLPGKPSPMPNWKWPNPFQSSRAAKYEATCQVQRSFKAEEFKLDDLAQNPPLGLLPWRDALKDVFAEREYPGGWDGIDNHGYDRNILKMDYETVPLKVREWIEEQERKELPGSGLFALFARPQPGTRVFKQVPVPKEPTPEFRVKDDRRVVIFAPGAVYETLPLWLGEDSGCDDEMLDLAKYSGQAKNGGVIGYPIYHSKPQRSKGERDIEFSLLAQVVKLKDGETDDVDPVESSSQAEAEAKTAEAEKPAVTEEVKESVKEAVKEATEAAKEATKAVKDEL</sequence>
<gene>
    <name evidence="2" type="ORF">B0T21DRAFT_280475</name>
</gene>
<feature type="region of interest" description="Disordered" evidence="1">
    <location>
        <begin position="246"/>
        <end position="280"/>
    </location>
</feature>
<keyword evidence="3" id="KW-1185">Reference proteome</keyword>
<protein>
    <submittedName>
        <fullName evidence="2">Uncharacterized protein</fullName>
    </submittedName>
</protein>
<feature type="compositionally biased region" description="Low complexity" evidence="1">
    <location>
        <begin position="1"/>
        <end position="13"/>
    </location>
</feature>
<feature type="region of interest" description="Disordered" evidence="1">
    <location>
        <begin position="1"/>
        <end position="39"/>
    </location>
</feature>